<feature type="domain" description="ANTAR" evidence="1">
    <location>
        <begin position="82"/>
        <end position="143"/>
    </location>
</feature>
<keyword evidence="3" id="KW-1185">Reference proteome</keyword>
<dbReference type="Gene3D" id="1.10.10.10">
    <property type="entry name" value="Winged helix-like DNA-binding domain superfamily/Winged helix DNA-binding domain"/>
    <property type="match status" value="1"/>
</dbReference>
<dbReference type="Proteomes" id="UP001610818">
    <property type="component" value="Unassembled WGS sequence"/>
</dbReference>
<gene>
    <name evidence="2" type="ORF">ACH4F9_43285</name>
</gene>
<dbReference type="SMART" id="SM01012">
    <property type="entry name" value="ANTAR"/>
    <property type="match status" value="1"/>
</dbReference>
<evidence type="ECO:0000313" key="3">
    <source>
        <dbReference type="Proteomes" id="UP001610818"/>
    </source>
</evidence>
<evidence type="ECO:0000313" key="2">
    <source>
        <dbReference type="EMBL" id="MFH8551821.1"/>
    </source>
</evidence>
<dbReference type="InterPro" id="IPR005561">
    <property type="entry name" value="ANTAR"/>
</dbReference>
<dbReference type="InterPro" id="IPR011006">
    <property type="entry name" value="CheY-like_superfamily"/>
</dbReference>
<proteinExistence type="predicted"/>
<comment type="caution">
    <text evidence="2">The sequence shown here is derived from an EMBL/GenBank/DDBJ whole genome shotgun (WGS) entry which is preliminary data.</text>
</comment>
<protein>
    <submittedName>
        <fullName evidence="2">ANTAR domain-containing protein</fullName>
    </submittedName>
</protein>
<accession>A0ABW7R8D5</accession>
<reference evidence="2 3" key="1">
    <citation type="submission" date="2024-10" db="EMBL/GenBank/DDBJ databases">
        <title>The Natural Products Discovery Center: Release of the First 8490 Sequenced Strains for Exploring Actinobacteria Biosynthetic Diversity.</title>
        <authorList>
            <person name="Kalkreuter E."/>
            <person name="Kautsar S.A."/>
            <person name="Yang D."/>
            <person name="Bader C.D."/>
            <person name="Teijaro C.N."/>
            <person name="Fluegel L."/>
            <person name="Davis C.M."/>
            <person name="Simpson J.R."/>
            <person name="Lauterbach L."/>
            <person name="Steele A.D."/>
            <person name="Gui C."/>
            <person name="Meng S."/>
            <person name="Li G."/>
            <person name="Viehrig K."/>
            <person name="Ye F."/>
            <person name="Su P."/>
            <person name="Kiefer A.F."/>
            <person name="Nichols A."/>
            <person name="Cepeda A.J."/>
            <person name="Yan W."/>
            <person name="Fan B."/>
            <person name="Jiang Y."/>
            <person name="Adhikari A."/>
            <person name="Zheng C.-J."/>
            <person name="Schuster L."/>
            <person name="Cowan T.M."/>
            <person name="Smanski M.J."/>
            <person name="Chevrette M.G."/>
            <person name="De Carvalho L.P.S."/>
            <person name="Shen B."/>
        </authorList>
    </citation>
    <scope>NUCLEOTIDE SEQUENCE [LARGE SCALE GENOMIC DNA]</scope>
    <source>
        <strain evidence="2 3">NPDC017990</strain>
    </source>
</reference>
<dbReference type="SUPFAM" id="SSF52172">
    <property type="entry name" value="CheY-like"/>
    <property type="match status" value="1"/>
</dbReference>
<sequence length="170" mass="18185">MAVDVHALCGELDSSRENARALVHRARRVTEESRRLRSRSQGRRLSACPVGWTQTDALVPSAFSPGVVRQAGAGPLPAVIEAERLRRENAQLRQALAGRPVVDQARGVLMAVGGCGPELAWEALVETSQRTNTKLRRVAEMVVASAAGGNVPDPVAAQLRQSLARHTAAQ</sequence>
<evidence type="ECO:0000259" key="1">
    <source>
        <dbReference type="PROSITE" id="PS50921"/>
    </source>
</evidence>
<dbReference type="Pfam" id="PF03861">
    <property type="entry name" value="ANTAR"/>
    <property type="match status" value="1"/>
</dbReference>
<organism evidence="2 3">
    <name type="scientific">Streptomyces longisporoflavus</name>
    <dbReference type="NCBI Taxonomy" id="28044"/>
    <lineage>
        <taxon>Bacteria</taxon>
        <taxon>Bacillati</taxon>
        <taxon>Actinomycetota</taxon>
        <taxon>Actinomycetes</taxon>
        <taxon>Kitasatosporales</taxon>
        <taxon>Streptomycetaceae</taxon>
        <taxon>Streptomyces</taxon>
    </lineage>
</organism>
<dbReference type="InterPro" id="IPR036388">
    <property type="entry name" value="WH-like_DNA-bd_sf"/>
</dbReference>
<dbReference type="PROSITE" id="PS50921">
    <property type="entry name" value="ANTAR"/>
    <property type="match status" value="1"/>
</dbReference>
<dbReference type="EMBL" id="JBIRGQ010000015">
    <property type="protein sequence ID" value="MFH8551821.1"/>
    <property type="molecule type" value="Genomic_DNA"/>
</dbReference>
<name>A0ABW7R8D5_9ACTN</name>
<dbReference type="RefSeq" id="WP_397718902.1">
    <property type="nucleotide sequence ID" value="NZ_JBIRGN010000015.1"/>
</dbReference>